<accession>A0A0E0IFM4</accession>
<dbReference type="Proteomes" id="UP000006591">
    <property type="component" value="Chromosome 8"/>
</dbReference>
<evidence type="ECO:0000313" key="2">
    <source>
        <dbReference type="Proteomes" id="UP000006591"/>
    </source>
</evidence>
<dbReference type="Gramene" id="ONIVA08G26210.1">
    <property type="protein sequence ID" value="ONIVA08G26210.1"/>
    <property type="gene ID" value="ONIVA08G26210"/>
</dbReference>
<dbReference type="HOGENOM" id="CLU_143115_0_0_1"/>
<dbReference type="AlphaFoldDB" id="A0A0E0IFM4"/>
<evidence type="ECO:0000313" key="1">
    <source>
        <dbReference type="EnsemblPlants" id="ONIVA08G26210.1"/>
    </source>
</evidence>
<reference evidence="1" key="2">
    <citation type="submission" date="2018-04" db="EMBL/GenBank/DDBJ databases">
        <title>OnivRS2 (Oryza nivara Reference Sequence Version 2).</title>
        <authorList>
            <person name="Zhang J."/>
            <person name="Kudrna D."/>
            <person name="Lee S."/>
            <person name="Talag J."/>
            <person name="Rajasekar S."/>
            <person name="Welchert J."/>
            <person name="Hsing Y.-I."/>
            <person name="Wing R.A."/>
        </authorList>
    </citation>
    <scope>NUCLEOTIDE SEQUENCE [LARGE SCALE GENOMIC DNA]</scope>
    <source>
        <strain evidence="1">SL10</strain>
    </source>
</reference>
<keyword evidence="2" id="KW-1185">Reference proteome</keyword>
<proteinExistence type="predicted"/>
<reference evidence="1" key="1">
    <citation type="submission" date="2015-04" db="UniProtKB">
        <authorList>
            <consortium name="EnsemblPlants"/>
        </authorList>
    </citation>
    <scope>IDENTIFICATION</scope>
    <source>
        <strain evidence="1">SL10</strain>
    </source>
</reference>
<name>A0A0E0IFM4_ORYNI</name>
<sequence>MGTRRRGARGAAAAAAAVGSGEVAVVDEHLGEGHVAALGEERGKLREEGRVHGEVSLVDGSAEPPQDGAHGATVLVGPADDAKRRVVQQHPRPLAVAELAPDGGRRCAAG</sequence>
<protein>
    <recommendedName>
        <fullName evidence="3">DUF834 domain-containing protein</fullName>
    </recommendedName>
</protein>
<dbReference type="EnsemblPlants" id="ONIVA08G26210.1">
    <property type="protein sequence ID" value="ONIVA08G26210.1"/>
    <property type="gene ID" value="ONIVA08G26210"/>
</dbReference>
<evidence type="ECO:0008006" key="3">
    <source>
        <dbReference type="Google" id="ProtNLM"/>
    </source>
</evidence>
<organism evidence="1">
    <name type="scientific">Oryza nivara</name>
    <name type="common">Indian wild rice</name>
    <name type="synonym">Oryza sativa f. spontanea</name>
    <dbReference type="NCBI Taxonomy" id="4536"/>
    <lineage>
        <taxon>Eukaryota</taxon>
        <taxon>Viridiplantae</taxon>
        <taxon>Streptophyta</taxon>
        <taxon>Embryophyta</taxon>
        <taxon>Tracheophyta</taxon>
        <taxon>Spermatophyta</taxon>
        <taxon>Magnoliopsida</taxon>
        <taxon>Liliopsida</taxon>
        <taxon>Poales</taxon>
        <taxon>Poaceae</taxon>
        <taxon>BOP clade</taxon>
        <taxon>Oryzoideae</taxon>
        <taxon>Oryzeae</taxon>
        <taxon>Oryzinae</taxon>
        <taxon>Oryza</taxon>
    </lineage>
</organism>